<comment type="caution">
    <text evidence="3">The sequence shown here is derived from an EMBL/GenBank/DDBJ whole genome shotgun (WGS) entry which is preliminary data.</text>
</comment>
<evidence type="ECO:0000313" key="4">
    <source>
        <dbReference type="Proteomes" id="UP000758168"/>
    </source>
</evidence>
<dbReference type="InterPro" id="IPR029447">
    <property type="entry name" value="DUF4439"/>
</dbReference>
<evidence type="ECO:0000259" key="2">
    <source>
        <dbReference type="Pfam" id="PF14530"/>
    </source>
</evidence>
<feature type="region of interest" description="Disordered" evidence="1">
    <location>
        <begin position="103"/>
        <end position="142"/>
    </location>
</feature>
<organism evidence="3 4">
    <name type="scientific">Microlunatus capsulatus</name>
    <dbReference type="NCBI Taxonomy" id="99117"/>
    <lineage>
        <taxon>Bacteria</taxon>
        <taxon>Bacillati</taxon>
        <taxon>Actinomycetota</taxon>
        <taxon>Actinomycetes</taxon>
        <taxon>Propionibacteriales</taxon>
        <taxon>Propionibacteriaceae</taxon>
        <taxon>Microlunatus</taxon>
    </lineage>
</organism>
<proteinExistence type="predicted"/>
<feature type="compositionally biased region" description="Pro residues" evidence="1">
    <location>
        <begin position="51"/>
        <end position="61"/>
    </location>
</feature>
<evidence type="ECO:0000256" key="1">
    <source>
        <dbReference type="SAM" id="MobiDB-lite"/>
    </source>
</evidence>
<protein>
    <recommendedName>
        <fullName evidence="2">DUF4439 domain-containing protein</fullName>
    </recommendedName>
</protein>
<feature type="compositionally biased region" description="Low complexity" evidence="1">
    <location>
        <begin position="106"/>
        <end position="124"/>
    </location>
</feature>
<dbReference type="EMBL" id="JAGIOB010000001">
    <property type="protein sequence ID" value="MBP2418588.1"/>
    <property type="molecule type" value="Genomic_DNA"/>
</dbReference>
<feature type="region of interest" description="Disordered" evidence="1">
    <location>
        <begin position="31"/>
        <end position="64"/>
    </location>
</feature>
<reference evidence="3 4" key="1">
    <citation type="submission" date="2021-03" db="EMBL/GenBank/DDBJ databases">
        <title>Sequencing the genomes of 1000 actinobacteria strains.</title>
        <authorList>
            <person name="Klenk H.-P."/>
        </authorList>
    </citation>
    <scope>NUCLEOTIDE SEQUENCE [LARGE SCALE GENOMIC DNA]</scope>
    <source>
        <strain evidence="3 4">DSM 12936</strain>
    </source>
</reference>
<accession>A0ABS4ZEE7</accession>
<dbReference type="SUPFAM" id="SSF47240">
    <property type="entry name" value="Ferritin-like"/>
    <property type="match status" value="1"/>
</dbReference>
<sequence length="343" mass="35112">MPDPTTAPAAGPWRWSRRAVLLAGLALGGAGCSLSDPAVRGPVPAAGGSPRPTPTPTPLPPGLVRDVAAETALVAGARAQRRRTAADDDRRRDLLELLERTHAERATALAAPDPARRPTTGPTTGPSPSPSPSPSSGAAPGTARLVAQERALATRYRTAALAASGPEALLWGSMAVASGAFARGLGADQPPRTAAVAAHRPLTVVSDTAAVSALVAALHAAVWGYQLALGKLPADGEAHDRALAGLRTRRALQDRLVDRLRRAGADVPAAAPAYDPDGEVRDADDARLLLRGVETRLLPFAGLWLAAAARPADRAAALDTLAATASTATAWGAPLRAWPGWPD</sequence>
<dbReference type="Proteomes" id="UP000758168">
    <property type="component" value="Unassembled WGS sequence"/>
</dbReference>
<dbReference type="Pfam" id="PF14530">
    <property type="entry name" value="DUF4439"/>
    <property type="match status" value="1"/>
</dbReference>
<feature type="domain" description="DUF4439" evidence="2">
    <location>
        <begin position="210"/>
        <end position="342"/>
    </location>
</feature>
<gene>
    <name evidence="3" type="ORF">JOF54_003510</name>
</gene>
<evidence type="ECO:0000313" key="3">
    <source>
        <dbReference type="EMBL" id="MBP2418588.1"/>
    </source>
</evidence>
<dbReference type="InterPro" id="IPR012347">
    <property type="entry name" value="Ferritin-like"/>
</dbReference>
<dbReference type="Gene3D" id="1.20.1260.10">
    <property type="match status" value="1"/>
</dbReference>
<dbReference type="RefSeq" id="WP_210058192.1">
    <property type="nucleotide sequence ID" value="NZ_JAGIOB010000001.1"/>
</dbReference>
<keyword evidence="4" id="KW-1185">Reference proteome</keyword>
<name>A0ABS4ZEE7_9ACTN</name>
<dbReference type="InterPro" id="IPR009078">
    <property type="entry name" value="Ferritin-like_SF"/>
</dbReference>